<name>A0A0B2VJ20_TOXCA</name>
<dbReference type="Gene3D" id="3.40.50.1820">
    <property type="entry name" value="alpha/beta hydrolase"/>
    <property type="match status" value="1"/>
</dbReference>
<dbReference type="GO" id="GO:0010008">
    <property type="term" value="C:endosome membrane"/>
    <property type="evidence" value="ECO:0007669"/>
    <property type="project" value="TreeGrafter"/>
</dbReference>
<dbReference type="InterPro" id="IPR029058">
    <property type="entry name" value="AB_hydrolase_fold"/>
</dbReference>
<dbReference type="GO" id="GO:0005886">
    <property type="term" value="C:plasma membrane"/>
    <property type="evidence" value="ECO:0007669"/>
    <property type="project" value="TreeGrafter"/>
</dbReference>
<dbReference type="SUPFAM" id="SSF53474">
    <property type="entry name" value="alpha/beta-Hydrolases"/>
    <property type="match status" value="1"/>
</dbReference>
<accession>A0A0B2VJ20</accession>
<dbReference type="OrthoDB" id="446723at2759"/>
<keyword evidence="3" id="KW-1185">Reference proteome</keyword>
<keyword evidence="2" id="KW-0378">Hydrolase</keyword>
<dbReference type="InterPro" id="IPR001375">
    <property type="entry name" value="Peptidase_S9_cat"/>
</dbReference>
<dbReference type="Pfam" id="PF00326">
    <property type="entry name" value="Peptidase_S9"/>
    <property type="match status" value="1"/>
</dbReference>
<dbReference type="GO" id="GO:0006508">
    <property type="term" value="P:proteolysis"/>
    <property type="evidence" value="ECO:0007669"/>
    <property type="project" value="InterPro"/>
</dbReference>
<dbReference type="PANTHER" id="PTHR12277:SF39">
    <property type="entry name" value="SERINE AMINOPEPTIDASE S33 DOMAIN-CONTAINING PROTEIN"/>
    <property type="match status" value="1"/>
</dbReference>
<dbReference type="GO" id="GO:0008236">
    <property type="term" value="F:serine-type peptidase activity"/>
    <property type="evidence" value="ECO:0007669"/>
    <property type="project" value="InterPro"/>
</dbReference>
<evidence type="ECO:0000313" key="3">
    <source>
        <dbReference type="Proteomes" id="UP000031036"/>
    </source>
</evidence>
<comment type="caution">
    <text evidence="2">The sequence shown here is derived from an EMBL/GenBank/DDBJ whole genome shotgun (WGS) entry which is preliminary data.</text>
</comment>
<sequence>MSAMGVVLIAPFTSGWRLIFKRHATASPCCLDRFQSYERASDIDVPVLICHGMDDETIPVSHGEAMYARMRHAVAPLYVPGADHESIFSGRYPVVFQRIRHFLHHQIDFL</sequence>
<dbReference type="AlphaFoldDB" id="A0A0B2VJ20"/>
<protein>
    <submittedName>
        <fullName evidence="2">Alpha/beta hydrolase domain-containing protein 17A</fullName>
    </submittedName>
</protein>
<dbReference type="GO" id="GO:0008474">
    <property type="term" value="F:palmitoyl-(protein) hydrolase activity"/>
    <property type="evidence" value="ECO:0007669"/>
    <property type="project" value="TreeGrafter"/>
</dbReference>
<dbReference type="Proteomes" id="UP000031036">
    <property type="component" value="Unassembled WGS sequence"/>
</dbReference>
<organism evidence="2 3">
    <name type="scientific">Toxocara canis</name>
    <name type="common">Canine roundworm</name>
    <dbReference type="NCBI Taxonomy" id="6265"/>
    <lineage>
        <taxon>Eukaryota</taxon>
        <taxon>Metazoa</taxon>
        <taxon>Ecdysozoa</taxon>
        <taxon>Nematoda</taxon>
        <taxon>Chromadorea</taxon>
        <taxon>Rhabditida</taxon>
        <taxon>Spirurina</taxon>
        <taxon>Ascaridomorpha</taxon>
        <taxon>Ascaridoidea</taxon>
        <taxon>Toxocaridae</taxon>
        <taxon>Toxocara</taxon>
    </lineage>
</organism>
<feature type="domain" description="Peptidase S9 prolyl oligopeptidase catalytic" evidence="1">
    <location>
        <begin position="32"/>
        <end position="107"/>
    </location>
</feature>
<evidence type="ECO:0000313" key="2">
    <source>
        <dbReference type="EMBL" id="KHN81442.1"/>
    </source>
</evidence>
<evidence type="ECO:0000259" key="1">
    <source>
        <dbReference type="Pfam" id="PF00326"/>
    </source>
</evidence>
<proteinExistence type="predicted"/>
<gene>
    <name evidence="2" type="primary">ABHD17A</name>
    <name evidence="2" type="ORF">Tcan_09105</name>
</gene>
<dbReference type="OMA" id="ATASPCC"/>
<dbReference type="STRING" id="6265.A0A0B2VJ20"/>
<dbReference type="PANTHER" id="PTHR12277">
    <property type="entry name" value="ALPHA/BETA HYDROLASE DOMAIN-CONTAINING PROTEIN"/>
    <property type="match status" value="1"/>
</dbReference>
<reference evidence="2 3" key="1">
    <citation type="submission" date="2014-11" db="EMBL/GenBank/DDBJ databases">
        <title>Genetic blueprint of the zoonotic pathogen Toxocara canis.</title>
        <authorList>
            <person name="Zhu X.-Q."/>
            <person name="Korhonen P.K."/>
            <person name="Cai H."/>
            <person name="Young N.D."/>
            <person name="Nejsum P."/>
            <person name="von Samson-Himmelstjerna G."/>
            <person name="Boag P.R."/>
            <person name="Tan P."/>
            <person name="Li Q."/>
            <person name="Min J."/>
            <person name="Yang Y."/>
            <person name="Wang X."/>
            <person name="Fang X."/>
            <person name="Hall R.S."/>
            <person name="Hofmann A."/>
            <person name="Sternberg P.W."/>
            <person name="Jex A.R."/>
            <person name="Gasser R.B."/>
        </authorList>
    </citation>
    <scope>NUCLEOTIDE SEQUENCE [LARGE SCALE GENOMIC DNA]</scope>
    <source>
        <strain evidence="2">PN_DK_2014</strain>
    </source>
</reference>
<dbReference type="EMBL" id="JPKZ01001525">
    <property type="protein sequence ID" value="KHN81442.1"/>
    <property type="molecule type" value="Genomic_DNA"/>
</dbReference>